<dbReference type="RefSeq" id="WP_132461542.1">
    <property type="nucleotide sequence ID" value="NZ_SLXP01000003.1"/>
</dbReference>
<name>A0A4R2Q6T9_9RHOB</name>
<proteinExistence type="predicted"/>
<reference evidence="2 3" key="1">
    <citation type="submission" date="2019-03" db="EMBL/GenBank/DDBJ databases">
        <title>Genomic Encyclopedia of Type Strains, Phase IV (KMG-IV): sequencing the most valuable type-strain genomes for metagenomic binning, comparative biology and taxonomic classification.</title>
        <authorList>
            <person name="Goeker M."/>
        </authorList>
    </citation>
    <scope>NUCLEOTIDE SEQUENCE [LARGE SCALE GENOMIC DNA]</scope>
    <source>
        <strain evidence="2 3">DSM 18063</strain>
    </source>
</reference>
<dbReference type="InterPro" id="IPR036597">
    <property type="entry name" value="Fido-like_dom_sf"/>
</dbReference>
<dbReference type="AlphaFoldDB" id="A0A4R2Q6T9"/>
<evidence type="ECO:0000259" key="1">
    <source>
        <dbReference type="PROSITE" id="PS51459"/>
    </source>
</evidence>
<organism evidence="2 3">
    <name type="scientific">Rhodovulum marinum</name>
    <dbReference type="NCBI Taxonomy" id="320662"/>
    <lineage>
        <taxon>Bacteria</taxon>
        <taxon>Pseudomonadati</taxon>
        <taxon>Pseudomonadota</taxon>
        <taxon>Alphaproteobacteria</taxon>
        <taxon>Rhodobacterales</taxon>
        <taxon>Paracoccaceae</taxon>
        <taxon>Rhodovulum</taxon>
    </lineage>
</organism>
<dbReference type="InterPro" id="IPR003812">
    <property type="entry name" value="Fido"/>
</dbReference>
<comment type="caution">
    <text evidence="2">The sequence shown here is derived from an EMBL/GenBank/DDBJ whole genome shotgun (WGS) entry which is preliminary data.</text>
</comment>
<dbReference type="Proteomes" id="UP000294835">
    <property type="component" value="Unassembled WGS sequence"/>
</dbReference>
<sequence length="207" mass="22200">MSNPFVPVAVPDQGLPAARVEALLACRPRAGQVALLCDTRPLHRLLGRYRGGRGLNAGRAGRAQAGSAGRYRGVGEHVAMRMPLPGAPIVTAGCPPEAVAARMARLSDRIGALLGDLPAPDRARAELVAIFTEFLLIHPYMDGNGRVARILFRRGAALLDLPLSPRWTLDARPYGAGLSMSLLGARRAPQMMDRFMDRYFADPRAAG</sequence>
<evidence type="ECO:0000313" key="2">
    <source>
        <dbReference type="EMBL" id="TCP42415.1"/>
    </source>
</evidence>
<dbReference type="Gene3D" id="1.10.3290.10">
    <property type="entry name" value="Fido-like domain"/>
    <property type="match status" value="1"/>
</dbReference>
<dbReference type="EMBL" id="SLXP01000003">
    <property type="protein sequence ID" value="TCP42415.1"/>
    <property type="molecule type" value="Genomic_DNA"/>
</dbReference>
<dbReference type="PROSITE" id="PS51459">
    <property type="entry name" value="FIDO"/>
    <property type="match status" value="1"/>
</dbReference>
<dbReference type="SUPFAM" id="SSF140931">
    <property type="entry name" value="Fic-like"/>
    <property type="match status" value="1"/>
</dbReference>
<gene>
    <name evidence="2" type="ORF">EV662_103327</name>
</gene>
<protein>
    <submittedName>
        <fullName evidence="2">Fic/DOC family protein</fullName>
    </submittedName>
</protein>
<accession>A0A4R2Q6T9</accession>
<keyword evidence="3" id="KW-1185">Reference proteome</keyword>
<dbReference type="OrthoDB" id="9813719at2"/>
<dbReference type="Pfam" id="PF02661">
    <property type="entry name" value="Fic"/>
    <property type="match status" value="1"/>
</dbReference>
<feature type="domain" description="Fido" evidence="1">
    <location>
        <begin position="34"/>
        <end position="197"/>
    </location>
</feature>
<evidence type="ECO:0000313" key="3">
    <source>
        <dbReference type="Proteomes" id="UP000294835"/>
    </source>
</evidence>